<dbReference type="AlphaFoldDB" id="A0AAJ2ZC65"/>
<proteinExistence type="predicted"/>
<accession>A0AAJ2ZC65</accession>
<dbReference type="Pfam" id="PF05977">
    <property type="entry name" value="MFS_3"/>
    <property type="match status" value="1"/>
</dbReference>
<keyword evidence="2" id="KW-0472">Membrane</keyword>
<reference evidence="4 7" key="2">
    <citation type="submission" date="2020-02" db="EMBL/GenBank/DDBJ databases">
        <title>WGS of Micromonospora spp. isolated from hot spring.</title>
        <authorList>
            <person name="Thawai C."/>
        </authorList>
    </citation>
    <scope>NUCLEOTIDE SEQUENCE [LARGE SCALE GENOMIC DNA]</scope>
    <source>
        <strain evidence="4 7">TMS7</strain>
    </source>
</reference>
<evidence type="ECO:0000313" key="4">
    <source>
        <dbReference type="EMBL" id="NES27015.1"/>
    </source>
</evidence>
<dbReference type="EMBL" id="JAAHBZ010000002">
    <property type="protein sequence ID" value="NES27015.1"/>
    <property type="molecule type" value="Genomic_DNA"/>
</dbReference>
<evidence type="ECO:0000256" key="2">
    <source>
        <dbReference type="ARBA" id="ARBA00022475"/>
    </source>
</evidence>
<protein>
    <recommendedName>
        <fullName evidence="8">MFS transporter</fullName>
    </recommendedName>
</protein>
<dbReference type="InterPro" id="IPR010290">
    <property type="entry name" value="TM_effector"/>
</dbReference>
<organism evidence="4 7">
    <name type="scientific">Micromonospora terminaliae</name>
    <dbReference type="NCBI Taxonomy" id="1914461"/>
    <lineage>
        <taxon>Bacteria</taxon>
        <taxon>Bacillati</taxon>
        <taxon>Actinomycetota</taxon>
        <taxon>Actinomycetes</taxon>
        <taxon>Micromonosporales</taxon>
        <taxon>Micromonosporaceae</taxon>
        <taxon>Micromonospora</taxon>
    </lineage>
</organism>
<evidence type="ECO:0000313" key="5">
    <source>
        <dbReference type="EMBL" id="QGL48212.1"/>
    </source>
</evidence>
<evidence type="ECO:0008006" key="8">
    <source>
        <dbReference type="Google" id="ProtNLM"/>
    </source>
</evidence>
<feature type="region of interest" description="Disordered" evidence="3">
    <location>
        <begin position="1"/>
        <end position="21"/>
    </location>
</feature>
<dbReference type="Proteomes" id="UP000402241">
    <property type="component" value="Chromosome"/>
</dbReference>
<gene>
    <name evidence="4" type="ORF">G3561_05525</name>
    <name evidence="5" type="ORF">GCE86_14945</name>
</gene>
<evidence type="ECO:0000313" key="6">
    <source>
        <dbReference type="Proteomes" id="UP000402241"/>
    </source>
</evidence>
<name>A0AAJ2ZC65_9ACTN</name>
<sequence>MSACCARTGRGDARRHPRRGSRLGWSPLRTAVYRNFWLALLAANIDTWMQTVGAQYVMTWARSAAG</sequence>
<dbReference type="RefSeq" id="WP_154227541.1">
    <property type="nucleotide sequence ID" value="NZ_CP045309.1"/>
</dbReference>
<evidence type="ECO:0000313" key="7">
    <source>
        <dbReference type="Proteomes" id="UP000477779"/>
    </source>
</evidence>
<evidence type="ECO:0000256" key="1">
    <source>
        <dbReference type="ARBA" id="ARBA00022448"/>
    </source>
</evidence>
<dbReference type="Proteomes" id="UP000477779">
    <property type="component" value="Unassembled WGS sequence"/>
</dbReference>
<dbReference type="EMBL" id="CP045309">
    <property type="protein sequence ID" value="QGL48212.1"/>
    <property type="molecule type" value="Genomic_DNA"/>
</dbReference>
<keyword evidence="6" id="KW-1185">Reference proteome</keyword>
<keyword evidence="1" id="KW-0813">Transport</keyword>
<keyword evidence="2" id="KW-1003">Cell membrane</keyword>
<reference evidence="5 6" key="1">
    <citation type="submission" date="2019-10" db="EMBL/GenBank/DDBJ databases">
        <title>Genome Sequence of Micromonospora terminaliae DSM 101760.</title>
        <authorList>
            <person name="Guo L."/>
        </authorList>
    </citation>
    <scope>NUCLEOTIDE SEQUENCE [LARGE SCALE GENOMIC DNA]</scope>
    <source>
        <strain evidence="5 6">DSM 101760</strain>
    </source>
</reference>
<evidence type="ECO:0000256" key="3">
    <source>
        <dbReference type="SAM" id="MobiDB-lite"/>
    </source>
</evidence>